<keyword evidence="7" id="KW-1185">Reference proteome</keyword>
<dbReference type="Gene3D" id="1.20.1110.10">
    <property type="entry name" value="Calcium-transporting ATPase, transmembrane domain"/>
    <property type="match status" value="1"/>
</dbReference>
<sequence>MDTFAALALATDPPARSVLNRKPDRKSAPLITLRMTKMIIGQVICQLAVTLLLNFGGRTLLGYDQTEADTKRLNTLVFNTFVWLQIFNEVNNRRLDNKLNVFESIHKNFFFLLINLIMIGGQVLIIFVGREAFKVVPLDGKEWGLSVGLGAMSLPWGALIRLFPDAW</sequence>
<proteinExistence type="predicted"/>
<evidence type="ECO:0000313" key="7">
    <source>
        <dbReference type="Proteomes" id="UP000244855"/>
    </source>
</evidence>
<dbReference type="SUPFAM" id="SSF81665">
    <property type="entry name" value="Calcium ATPase, transmembrane domain M"/>
    <property type="match status" value="1"/>
</dbReference>
<dbReference type="GO" id="GO:0046872">
    <property type="term" value="F:metal ion binding"/>
    <property type="evidence" value="ECO:0007669"/>
    <property type="project" value="UniProtKB-KW"/>
</dbReference>
<dbReference type="PANTHER" id="PTHR24093:SF369">
    <property type="entry name" value="CALCIUM-TRANSPORTING ATPASE"/>
    <property type="match status" value="1"/>
</dbReference>
<keyword evidence="4" id="KW-1133">Transmembrane helix</keyword>
<dbReference type="PANTHER" id="PTHR24093">
    <property type="entry name" value="CATION TRANSPORTING ATPASE"/>
    <property type="match status" value="1"/>
</dbReference>
<protein>
    <submittedName>
        <fullName evidence="6">Calcium ATPase</fullName>
    </submittedName>
</protein>
<evidence type="ECO:0000256" key="2">
    <source>
        <dbReference type="ARBA" id="ARBA00022723"/>
    </source>
</evidence>
<keyword evidence="4" id="KW-0472">Membrane</keyword>
<dbReference type="GO" id="GO:0012505">
    <property type="term" value="C:endomembrane system"/>
    <property type="evidence" value="ECO:0007669"/>
    <property type="project" value="UniProtKB-SubCell"/>
</dbReference>
<feature type="transmembrane region" description="Helical" evidence="4">
    <location>
        <begin position="143"/>
        <end position="163"/>
    </location>
</feature>
<gene>
    <name evidence="6" type="ORF">DM02DRAFT_550672</name>
</gene>
<name>A0A2V1EB00_9PLEO</name>
<feature type="domain" description="Cation-transporting P-type ATPase C-terminal" evidence="5">
    <location>
        <begin position="1"/>
        <end position="163"/>
    </location>
</feature>
<comment type="subcellular location">
    <subcellularLocation>
        <location evidence="1">Endomembrane system</location>
        <topology evidence="1">Multi-pass membrane protein</topology>
    </subcellularLocation>
</comment>
<reference evidence="6 7" key="1">
    <citation type="journal article" date="2018" name="Sci. Rep.">
        <title>Comparative genomics provides insights into the lifestyle and reveals functional heterogeneity of dark septate endophytic fungi.</title>
        <authorList>
            <person name="Knapp D.G."/>
            <person name="Nemeth J.B."/>
            <person name="Barry K."/>
            <person name="Hainaut M."/>
            <person name="Henrissat B."/>
            <person name="Johnson J."/>
            <person name="Kuo A."/>
            <person name="Lim J.H.P."/>
            <person name="Lipzen A."/>
            <person name="Nolan M."/>
            <person name="Ohm R.A."/>
            <person name="Tamas L."/>
            <person name="Grigoriev I.V."/>
            <person name="Spatafora J.W."/>
            <person name="Nagy L.G."/>
            <person name="Kovacs G.M."/>
        </authorList>
    </citation>
    <scope>NUCLEOTIDE SEQUENCE [LARGE SCALE GENOMIC DNA]</scope>
    <source>
        <strain evidence="6 7">DSE2036</strain>
    </source>
</reference>
<dbReference type="GO" id="GO:0006874">
    <property type="term" value="P:intracellular calcium ion homeostasis"/>
    <property type="evidence" value="ECO:0007669"/>
    <property type="project" value="TreeGrafter"/>
</dbReference>
<dbReference type="EMBL" id="KZ805303">
    <property type="protein sequence ID" value="PVI07713.1"/>
    <property type="molecule type" value="Genomic_DNA"/>
</dbReference>
<evidence type="ECO:0000256" key="3">
    <source>
        <dbReference type="ARBA" id="ARBA00022842"/>
    </source>
</evidence>
<dbReference type="Proteomes" id="UP000244855">
    <property type="component" value="Unassembled WGS sequence"/>
</dbReference>
<feature type="transmembrane region" description="Helical" evidence="4">
    <location>
        <begin position="33"/>
        <end position="55"/>
    </location>
</feature>
<dbReference type="GO" id="GO:0005388">
    <property type="term" value="F:P-type calcium transporter activity"/>
    <property type="evidence" value="ECO:0007669"/>
    <property type="project" value="TreeGrafter"/>
</dbReference>
<evidence type="ECO:0000313" key="6">
    <source>
        <dbReference type="EMBL" id="PVI07713.1"/>
    </source>
</evidence>
<feature type="transmembrane region" description="Helical" evidence="4">
    <location>
        <begin position="109"/>
        <end position="128"/>
    </location>
</feature>
<organism evidence="6 7">
    <name type="scientific">Periconia macrospinosa</name>
    <dbReference type="NCBI Taxonomy" id="97972"/>
    <lineage>
        <taxon>Eukaryota</taxon>
        <taxon>Fungi</taxon>
        <taxon>Dikarya</taxon>
        <taxon>Ascomycota</taxon>
        <taxon>Pezizomycotina</taxon>
        <taxon>Dothideomycetes</taxon>
        <taxon>Pleosporomycetidae</taxon>
        <taxon>Pleosporales</taxon>
        <taxon>Massarineae</taxon>
        <taxon>Periconiaceae</taxon>
        <taxon>Periconia</taxon>
    </lineage>
</organism>
<dbReference type="AlphaFoldDB" id="A0A2V1EB00"/>
<dbReference type="OrthoDB" id="3352408at2759"/>
<dbReference type="GO" id="GO:0005886">
    <property type="term" value="C:plasma membrane"/>
    <property type="evidence" value="ECO:0007669"/>
    <property type="project" value="TreeGrafter"/>
</dbReference>
<dbReference type="InterPro" id="IPR006068">
    <property type="entry name" value="ATPase_P-typ_cation-transptr_C"/>
</dbReference>
<dbReference type="Pfam" id="PF00689">
    <property type="entry name" value="Cation_ATPase_C"/>
    <property type="match status" value="1"/>
</dbReference>
<dbReference type="InterPro" id="IPR023298">
    <property type="entry name" value="ATPase_P-typ_TM_dom_sf"/>
</dbReference>
<keyword evidence="2" id="KW-0479">Metal-binding</keyword>
<keyword evidence="3" id="KW-0460">Magnesium</keyword>
<evidence type="ECO:0000256" key="4">
    <source>
        <dbReference type="SAM" id="Phobius"/>
    </source>
</evidence>
<evidence type="ECO:0000259" key="5">
    <source>
        <dbReference type="Pfam" id="PF00689"/>
    </source>
</evidence>
<feature type="non-terminal residue" evidence="6">
    <location>
        <position position="167"/>
    </location>
</feature>
<dbReference type="STRING" id="97972.A0A2V1EB00"/>
<evidence type="ECO:0000256" key="1">
    <source>
        <dbReference type="ARBA" id="ARBA00004127"/>
    </source>
</evidence>
<accession>A0A2V1EB00</accession>
<keyword evidence="4" id="KW-0812">Transmembrane</keyword>